<keyword evidence="2" id="KW-0378">Hydrolase</keyword>
<feature type="region of interest" description="Disordered" evidence="4">
    <location>
        <begin position="1"/>
        <end position="52"/>
    </location>
</feature>
<dbReference type="OrthoDB" id="9763644at2"/>
<accession>Q0FLL3</accession>
<dbReference type="InterPro" id="IPR014015">
    <property type="entry name" value="Helicase_SF3_DNA-vir"/>
</dbReference>
<dbReference type="EMBL" id="AATQ01000032">
    <property type="protein sequence ID" value="EAU45085.1"/>
    <property type="molecule type" value="Genomic_DNA"/>
</dbReference>
<keyword evidence="3" id="KW-0067">ATP-binding</keyword>
<dbReference type="InterPro" id="IPR027417">
    <property type="entry name" value="P-loop_NTPase"/>
</dbReference>
<dbReference type="NCBIfam" id="TIGR01613">
    <property type="entry name" value="primase_Cterm"/>
    <property type="match status" value="1"/>
</dbReference>
<dbReference type="Gene3D" id="3.40.50.300">
    <property type="entry name" value="P-loop containing nucleotide triphosphate hydrolases"/>
    <property type="match status" value="1"/>
</dbReference>
<proteinExistence type="predicted"/>
<keyword evidence="7" id="KW-1185">Reference proteome</keyword>
<evidence type="ECO:0000259" key="5">
    <source>
        <dbReference type="PROSITE" id="PS51206"/>
    </source>
</evidence>
<evidence type="ECO:0000256" key="2">
    <source>
        <dbReference type="ARBA" id="ARBA00022801"/>
    </source>
</evidence>
<dbReference type="GO" id="GO:0016787">
    <property type="term" value="F:hydrolase activity"/>
    <property type="evidence" value="ECO:0007669"/>
    <property type="project" value="UniProtKB-KW"/>
</dbReference>
<reference evidence="6 7" key="1">
    <citation type="journal article" date="2010" name="J. Bacteriol.">
        <title>Genome sequences of Pelagibaca bermudensis HTCC2601T and Maritimibacter alkaliphilus HTCC2654T, the type strains of two marine Roseobacter genera.</title>
        <authorList>
            <person name="Thrash J.C."/>
            <person name="Cho J.C."/>
            <person name="Ferriera S."/>
            <person name="Johnson J."/>
            <person name="Vergin K.L."/>
            <person name="Giovannoni S.J."/>
        </authorList>
    </citation>
    <scope>NUCLEOTIDE SEQUENCE [LARGE SCALE GENOMIC DNA]</scope>
    <source>
        <strain evidence="7">DSM 26914 / JCM 13377 / KCTC 12554 / HTCC2601</strain>
    </source>
</reference>
<sequence length="605" mass="68171">MDGADDIRGAFERSEQVTPAEQGPEDPGSPGPDWDRDQGADRGGDGGGPIYLDRPLEAEAAHFPLHDHGNGQRLLHYYGEDVLFVPRLGWYRWQGNRWLADEDELTVRRDAQKISARILAEIEYLTLEPWEEERVQLARDTAGQLRELERRKPADLSQEDRDRRRALLQYSNQASEILDRQAARKKAHKAHARASGNSSKITNMLLEAKPEVACLIGDLNADPLAVNVKNGTLKFRLDLDPHDAEWGDVGPSWKVTLEKHRREDRISKLIPVEYDPDAKCPHWQAFLDRVQPSRDMQVFLQRYVGYCLTGKTTEQKLVFNYGGGRNGKSTFVDTLAKIFADYGTTVPIETLTGAEQRKGSDATPDLVRLPGARFVRASEPEQGTRMKEAMIKALTGGEAIMIRRMMQEFVEVTPEFKLMISGNHKPEIRGSDDGIWRRVLLVPWLEQIPEEEVDPTLPDKLWAEAPGILAWAVQGYLAWAEGGLSIPDAVRQATDEYRQESDKLRMFLQSECEITGLPDHFEKSSELRDAFNGWLLDLGDAAWGSRTIARALKDRAGVVKGPNGEQFRPVKRSDTGYSGIRIKETTRNLIAKYGDQIRQAAARKG</sequence>
<dbReference type="Proteomes" id="UP000006230">
    <property type="component" value="Unassembled WGS sequence"/>
</dbReference>
<dbReference type="HOGENOM" id="CLU_018483_2_1_5"/>
<evidence type="ECO:0000313" key="7">
    <source>
        <dbReference type="Proteomes" id="UP000006230"/>
    </source>
</evidence>
<dbReference type="PROSITE" id="PS51206">
    <property type="entry name" value="SF3_HELICASE_1"/>
    <property type="match status" value="1"/>
</dbReference>
<feature type="domain" description="SF3 helicase" evidence="5">
    <location>
        <begin position="295"/>
        <end position="457"/>
    </location>
</feature>
<dbReference type="InterPro" id="IPR006500">
    <property type="entry name" value="Helicase_put_C_phage/plasmid"/>
</dbReference>
<dbReference type="InterPro" id="IPR051620">
    <property type="entry name" value="ORF904-like_C"/>
</dbReference>
<evidence type="ECO:0000256" key="1">
    <source>
        <dbReference type="ARBA" id="ARBA00022741"/>
    </source>
</evidence>
<dbReference type="InterPro" id="IPR014818">
    <property type="entry name" value="Phage/plasmid_primase_P4_C"/>
</dbReference>
<gene>
    <name evidence="6" type="ORF">R2601_22901</name>
</gene>
<evidence type="ECO:0000256" key="3">
    <source>
        <dbReference type="ARBA" id="ARBA00022840"/>
    </source>
</evidence>
<protein>
    <recommendedName>
        <fullName evidence="5">SF3 helicase domain-containing protein</fullName>
    </recommendedName>
</protein>
<keyword evidence="1" id="KW-0547">Nucleotide-binding</keyword>
<comment type="caution">
    <text evidence="6">The sequence shown here is derived from an EMBL/GenBank/DDBJ whole genome shotgun (WGS) entry which is preliminary data.</text>
</comment>
<feature type="compositionally biased region" description="Basic and acidic residues" evidence="4">
    <location>
        <begin position="33"/>
        <end position="44"/>
    </location>
</feature>
<feature type="compositionally biased region" description="Basic and acidic residues" evidence="4">
    <location>
        <begin position="1"/>
        <end position="15"/>
    </location>
</feature>
<organism evidence="6 7">
    <name type="scientific">Salipiger bermudensis (strain DSM 26914 / JCM 13377 / KCTC 12554 / HTCC2601)</name>
    <name type="common">Pelagibaca bermudensis</name>
    <dbReference type="NCBI Taxonomy" id="314265"/>
    <lineage>
        <taxon>Bacteria</taxon>
        <taxon>Pseudomonadati</taxon>
        <taxon>Pseudomonadota</taxon>
        <taxon>Alphaproteobacteria</taxon>
        <taxon>Rhodobacterales</taxon>
        <taxon>Roseobacteraceae</taxon>
        <taxon>Salipiger</taxon>
    </lineage>
</organism>
<dbReference type="SUPFAM" id="SSF52540">
    <property type="entry name" value="P-loop containing nucleoside triphosphate hydrolases"/>
    <property type="match status" value="1"/>
</dbReference>
<dbReference type="InterPro" id="IPR045455">
    <property type="entry name" value="NrS-1_pol-like_helicase"/>
</dbReference>
<dbReference type="STRING" id="314265.R2601_22901"/>
<dbReference type="GO" id="GO:0005524">
    <property type="term" value="F:ATP binding"/>
    <property type="evidence" value="ECO:0007669"/>
    <property type="project" value="UniProtKB-KW"/>
</dbReference>
<dbReference type="PANTHER" id="PTHR35372">
    <property type="entry name" value="ATP BINDING PROTEIN-RELATED"/>
    <property type="match status" value="1"/>
</dbReference>
<dbReference type="RefSeq" id="WP_007799778.1">
    <property type="nucleotide sequence ID" value="NZ_DS022276.1"/>
</dbReference>
<dbReference type="Pfam" id="PF08706">
    <property type="entry name" value="D5_N"/>
    <property type="match status" value="1"/>
</dbReference>
<evidence type="ECO:0000313" key="6">
    <source>
        <dbReference type="EMBL" id="EAU45085.1"/>
    </source>
</evidence>
<dbReference type="PANTHER" id="PTHR35372:SF2">
    <property type="entry name" value="SF3 HELICASE DOMAIN-CONTAINING PROTEIN"/>
    <property type="match status" value="1"/>
</dbReference>
<evidence type="ECO:0000256" key="4">
    <source>
        <dbReference type="SAM" id="MobiDB-lite"/>
    </source>
</evidence>
<name>Q0FLL3_SALBH</name>
<dbReference type="eggNOG" id="COG3378">
    <property type="taxonomic scope" value="Bacteria"/>
</dbReference>
<dbReference type="Pfam" id="PF19263">
    <property type="entry name" value="DUF5906"/>
    <property type="match status" value="1"/>
</dbReference>
<dbReference type="SMART" id="SM00885">
    <property type="entry name" value="D5_N"/>
    <property type="match status" value="1"/>
</dbReference>
<dbReference type="AlphaFoldDB" id="Q0FLL3"/>